<feature type="region of interest" description="Disordered" evidence="14">
    <location>
        <begin position="614"/>
        <end position="637"/>
    </location>
</feature>
<keyword evidence="13" id="KW-0961">Cell wall biogenesis/degradation</keyword>
<evidence type="ECO:0000256" key="6">
    <source>
        <dbReference type="ARBA" id="ARBA00022670"/>
    </source>
</evidence>
<dbReference type="InterPro" id="IPR012338">
    <property type="entry name" value="Beta-lactam/transpept-like"/>
</dbReference>
<evidence type="ECO:0000256" key="9">
    <source>
        <dbReference type="ARBA" id="ARBA00022960"/>
    </source>
</evidence>
<keyword evidence="4" id="KW-0997">Cell inner membrane</keyword>
<reference evidence="18" key="2">
    <citation type="submission" date="2020-09" db="EMBL/GenBank/DDBJ databases">
        <authorList>
            <person name="Sun Q."/>
            <person name="Zhou Y."/>
        </authorList>
    </citation>
    <scope>NUCLEOTIDE SEQUENCE</scope>
    <source>
        <strain evidence="18">CGMCC 1.15343</strain>
    </source>
</reference>
<organism evidence="18 19">
    <name type="scientific">Pedobacter quisquiliarum</name>
    <dbReference type="NCBI Taxonomy" id="1834438"/>
    <lineage>
        <taxon>Bacteria</taxon>
        <taxon>Pseudomonadati</taxon>
        <taxon>Bacteroidota</taxon>
        <taxon>Sphingobacteriia</taxon>
        <taxon>Sphingobacteriales</taxon>
        <taxon>Sphingobacteriaceae</taxon>
        <taxon>Pedobacter</taxon>
    </lineage>
</organism>
<dbReference type="InterPro" id="IPR036138">
    <property type="entry name" value="PBP_dimer_sf"/>
</dbReference>
<dbReference type="GO" id="GO:0071555">
    <property type="term" value="P:cell wall organization"/>
    <property type="evidence" value="ECO:0007669"/>
    <property type="project" value="UniProtKB-KW"/>
</dbReference>
<keyword evidence="12 15" id="KW-0472">Membrane</keyword>
<evidence type="ECO:0000256" key="10">
    <source>
        <dbReference type="ARBA" id="ARBA00022984"/>
    </source>
</evidence>
<evidence type="ECO:0000256" key="7">
    <source>
        <dbReference type="ARBA" id="ARBA00022692"/>
    </source>
</evidence>
<keyword evidence="9" id="KW-0133">Cell shape</keyword>
<keyword evidence="5" id="KW-0121">Carboxypeptidase</keyword>
<dbReference type="SUPFAM" id="SSF56519">
    <property type="entry name" value="Penicillin binding protein dimerisation domain"/>
    <property type="match status" value="1"/>
</dbReference>
<comment type="subcellular location">
    <subcellularLocation>
        <location evidence="2">Cell membrane</location>
    </subcellularLocation>
    <subcellularLocation>
        <location evidence="1">Membrane</location>
        <topology evidence="1">Single-pass membrane protein</topology>
    </subcellularLocation>
</comment>
<evidence type="ECO:0000256" key="13">
    <source>
        <dbReference type="ARBA" id="ARBA00023316"/>
    </source>
</evidence>
<dbReference type="InterPro" id="IPR005311">
    <property type="entry name" value="PBP_dimer"/>
</dbReference>
<keyword evidence="6" id="KW-0645">Protease</keyword>
<dbReference type="EMBL" id="BMIL01000013">
    <property type="protein sequence ID" value="GGC75558.1"/>
    <property type="molecule type" value="Genomic_DNA"/>
</dbReference>
<protein>
    <submittedName>
        <fullName evidence="18">Penicillin-binding protein 2</fullName>
    </submittedName>
</protein>
<evidence type="ECO:0000259" key="17">
    <source>
        <dbReference type="Pfam" id="PF03717"/>
    </source>
</evidence>
<keyword evidence="19" id="KW-1185">Reference proteome</keyword>
<dbReference type="NCBIfam" id="TIGR03423">
    <property type="entry name" value="pbp2_mrdA"/>
    <property type="match status" value="1"/>
</dbReference>
<dbReference type="Pfam" id="PF03717">
    <property type="entry name" value="PBP_dimer"/>
    <property type="match status" value="1"/>
</dbReference>
<name>A0A916XJ02_9SPHI</name>
<dbReference type="InterPro" id="IPR050515">
    <property type="entry name" value="Beta-lactam/transpept"/>
</dbReference>
<dbReference type="Gene3D" id="3.90.1310.10">
    <property type="entry name" value="Penicillin-binding protein 2a (Domain 2)"/>
    <property type="match status" value="1"/>
</dbReference>
<dbReference type="GO" id="GO:0009252">
    <property type="term" value="P:peptidoglycan biosynthetic process"/>
    <property type="evidence" value="ECO:0007669"/>
    <property type="project" value="UniProtKB-KW"/>
</dbReference>
<evidence type="ECO:0000259" key="16">
    <source>
        <dbReference type="Pfam" id="PF00905"/>
    </source>
</evidence>
<dbReference type="InterPro" id="IPR017790">
    <property type="entry name" value="Penicillin-binding_protein_2"/>
</dbReference>
<dbReference type="AlphaFoldDB" id="A0A916XJ02"/>
<dbReference type="GO" id="GO:0008658">
    <property type="term" value="F:penicillin binding"/>
    <property type="evidence" value="ECO:0007669"/>
    <property type="project" value="InterPro"/>
</dbReference>
<dbReference type="PANTHER" id="PTHR30627">
    <property type="entry name" value="PEPTIDOGLYCAN D,D-TRANSPEPTIDASE"/>
    <property type="match status" value="1"/>
</dbReference>
<dbReference type="Proteomes" id="UP000651668">
    <property type="component" value="Unassembled WGS sequence"/>
</dbReference>
<evidence type="ECO:0000256" key="3">
    <source>
        <dbReference type="ARBA" id="ARBA00022475"/>
    </source>
</evidence>
<evidence type="ECO:0000256" key="2">
    <source>
        <dbReference type="ARBA" id="ARBA00004236"/>
    </source>
</evidence>
<reference evidence="18" key="1">
    <citation type="journal article" date="2014" name="Int. J. Syst. Evol. Microbiol.">
        <title>Complete genome sequence of Corynebacterium casei LMG S-19264T (=DSM 44701T), isolated from a smear-ripened cheese.</title>
        <authorList>
            <consortium name="US DOE Joint Genome Institute (JGI-PGF)"/>
            <person name="Walter F."/>
            <person name="Albersmeier A."/>
            <person name="Kalinowski J."/>
            <person name="Ruckert C."/>
        </authorList>
    </citation>
    <scope>NUCLEOTIDE SEQUENCE</scope>
    <source>
        <strain evidence="18">CGMCC 1.15343</strain>
    </source>
</reference>
<keyword evidence="8" id="KW-0378">Hydrolase</keyword>
<dbReference type="InterPro" id="IPR001460">
    <property type="entry name" value="PCN-bd_Tpept"/>
</dbReference>
<keyword evidence="11 15" id="KW-1133">Transmembrane helix</keyword>
<dbReference type="GO" id="GO:0006508">
    <property type="term" value="P:proteolysis"/>
    <property type="evidence" value="ECO:0007669"/>
    <property type="project" value="UniProtKB-KW"/>
</dbReference>
<evidence type="ECO:0000256" key="1">
    <source>
        <dbReference type="ARBA" id="ARBA00004167"/>
    </source>
</evidence>
<evidence type="ECO:0000256" key="12">
    <source>
        <dbReference type="ARBA" id="ARBA00023136"/>
    </source>
</evidence>
<evidence type="ECO:0000256" key="14">
    <source>
        <dbReference type="SAM" id="MobiDB-lite"/>
    </source>
</evidence>
<keyword evidence="7 15" id="KW-0812">Transmembrane</keyword>
<dbReference type="GO" id="GO:0009002">
    <property type="term" value="F:serine-type D-Ala-D-Ala carboxypeptidase activity"/>
    <property type="evidence" value="ECO:0007669"/>
    <property type="project" value="InterPro"/>
</dbReference>
<dbReference type="Gene3D" id="3.30.1390.30">
    <property type="entry name" value="Penicillin-binding protein 2a, domain 3"/>
    <property type="match status" value="1"/>
</dbReference>
<feature type="domain" description="Penicillin-binding protein dimerisation" evidence="17">
    <location>
        <begin position="52"/>
        <end position="212"/>
    </location>
</feature>
<evidence type="ECO:0000313" key="19">
    <source>
        <dbReference type="Proteomes" id="UP000651668"/>
    </source>
</evidence>
<dbReference type="PANTHER" id="PTHR30627:SF2">
    <property type="entry name" value="PEPTIDOGLYCAN D,D-TRANSPEPTIDASE MRDA"/>
    <property type="match status" value="1"/>
</dbReference>
<dbReference type="Gene3D" id="3.40.710.10">
    <property type="entry name" value="DD-peptidase/beta-lactamase superfamily"/>
    <property type="match status" value="1"/>
</dbReference>
<proteinExistence type="predicted"/>
<dbReference type="GO" id="GO:0008360">
    <property type="term" value="P:regulation of cell shape"/>
    <property type="evidence" value="ECO:0007669"/>
    <property type="project" value="UniProtKB-KW"/>
</dbReference>
<evidence type="ECO:0000313" key="18">
    <source>
        <dbReference type="EMBL" id="GGC75558.1"/>
    </source>
</evidence>
<accession>A0A916XJ02</accession>
<keyword evidence="3" id="KW-1003">Cell membrane</keyword>
<gene>
    <name evidence="18" type="ORF">GCM10011387_31620</name>
</gene>
<evidence type="ECO:0000256" key="15">
    <source>
        <dbReference type="SAM" id="Phobius"/>
    </source>
</evidence>
<dbReference type="SUPFAM" id="SSF56601">
    <property type="entry name" value="beta-lactamase/transpeptidase-like"/>
    <property type="match status" value="1"/>
</dbReference>
<evidence type="ECO:0000256" key="5">
    <source>
        <dbReference type="ARBA" id="ARBA00022645"/>
    </source>
</evidence>
<dbReference type="FunFam" id="3.40.710.10:FF:000024">
    <property type="entry name" value="Penicillin-binding protein 2"/>
    <property type="match status" value="1"/>
</dbReference>
<evidence type="ECO:0000256" key="8">
    <source>
        <dbReference type="ARBA" id="ARBA00022801"/>
    </source>
</evidence>
<feature type="domain" description="Penicillin-binding protein transpeptidase" evidence="16">
    <location>
        <begin position="253"/>
        <end position="580"/>
    </location>
</feature>
<evidence type="ECO:0000256" key="11">
    <source>
        <dbReference type="ARBA" id="ARBA00022989"/>
    </source>
</evidence>
<dbReference type="GO" id="GO:0005886">
    <property type="term" value="C:plasma membrane"/>
    <property type="evidence" value="ECO:0007669"/>
    <property type="project" value="UniProtKB-SubCell"/>
</dbReference>
<keyword evidence="10" id="KW-0573">Peptidoglycan synthesis</keyword>
<comment type="caution">
    <text evidence="18">The sequence shown here is derived from an EMBL/GenBank/DDBJ whole genome shotgun (WGS) entry which is preliminary data.</text>
</comment>
<dbReference type="GO" id="GO:0071972">
    <property type="term" value="F:peptidoglycan L,D-transpeptidase activity"/>
    <property type="evidence" value="ECO:0007669"/>
    <property type="project" value="TreeGrafter"/>
</dbReference>
<dbReference type="Pfam" id="PF00905">
    <property type="entry name" value="Transpeptidase"/>
    <property type="match status" value="1"/>
</dbReference>
<dbReference type="RefSeq" id="WP_188627914.1">
    <property type="nucleotide sequence ID" value="NZ_BMIL01000013.1"/>
</dbReference>
<feature type="transmembrane region" description="Helical" evidence="15">
    <location>
        <begin position="9"/>
        <end position="29"/>
    </location>
</feature>
<sequence>MDNLFDRKYTIQGLFILVCLILMAKLFYIQVGSDKYFISAESNVLKKIYTFPARGVIYDRKGKVLVQNEPVYDLIVIPNQVKEFDTLDLCNTIGIDMKGFHKRFTKAMNQSRYQPSIFEKQLSVQIYASLQEKLSRFPGFMVQNRTIRHYPDSVAGQFFGYVKEVTKKDIEEHEGYYRPGDYIGKAGIEKQYNDVLRGERGVINMLYDARNVPQGSYAEGKFDTLAKAGEKVYSSLDMDIQKLGEQLLQNKVGSIVAIEPSTGEVLAFVSAPGYDPNRMVGRSQGNNYMEIFGNPNRPFLVRPTSGYYSPGSAFKPVNALIGLQEGVIDAETPFNCPGGYRAGNHTVKCEHVDGNISLRRGLARSCNTYACNVFARIMTQKKFKSKVAAYNNWEQMVRKWGIGQKLDIDIPFEKKGILFNSDEYTKRFGKYWGYTTVISLAIGQGEMNTTPLQMANIMAIIANKGYYVKPHLIKAIGDKKTISKEYVQKNYVGVDERHFTPVIDGMQEAVNSPWGTAVLSRVPNIIMCGKTGTVQNPHGKNHSVFIGFAPRDNPKIAIAVIVENAGYGSTYAAPIASYITEKYLTDSISKGRQAQVEWMKKQVVLPIMPKPKVKYQPKQTEDTTKKQLPAKLEATPVTDITAQPKPIEITK</sequence>
<evidence type="ECO:0000256" key="4">
    <source>
        <dbReference type="ARBA" id="ARBA00022519"/>
    </source>
</evidence>